<feature type="compositionally biased region" description="Basic and acidic residues" evidence="1">
    <location>
        <begin position="427"/>
        <end position="447"/>
    </location>
</feature>
<reference evidence="2" key="1">
    <citation type="journal article" date="2020" name="bioRxiv">
        <title>Chromosome-level reference genome of the European wasp spider Argiope bruennichi: a resource for studies on range expansion and evolutionary adaptation.</title>
        <authorList>
            <person name="Sheffer M.M."/>
            <person name="Hoppe A."/>
            <person name="Krehenwinkel H."/>
            <person name="Uhl G."/>
            <person name="Kuss A.W."/>
            <person name="Jensen L."/>
            <person name="Jensen C."/>
            <person name="Gillespie R.G."/>
            <person name="Hoff K.J."/>
            <person name="Prost S."/>
        </authorList>
    </citation>
    <scope>NUCLEOTIDE SEQUENCE</scope>
</reference>
<evidence type="ECO:0000256" key="1">
    <source>
        <dbReference type="SAM" id="MobiDB-lite"/>
    </source>
</evidence>
<feature type="compositionally biased region" description="Polar residues" evidence="1">
    <location>
        <begin position="302"/>
        <end position="320"/>
    </location>
</feature>
<feature type="compositionally biased region" description="Polar residues" evidence="1">
    <location>
        <begin position="124"/>
        <end position="136"/>
    </location>
</feature>
<dbReference type="GO" id="GO:0070449">
    <property type="term" value="C:elongin complex"/>
    <property type="evidence" value="ECO:0007669"/>
    <property type="project" value="InterPro"/>
</dbReference>
<evidence type="ECO:0000313" key="3">
    <source>
        <dbReference type="Proteomes" id="UP000807504"/>
    </source>
</evidence>
<feature type="compositionally biased region" description="Basic and acidic residues" evidence="1">
    <location>
        <begin position="340"/>
        <end position="356"/>
    </location>
</feature>
<feature type="compositionally biased region" description="Low complexity" evidence="1">
    <location>
        <begin position="137"/>
        <end position="147"/>
    </location>
</feature>
<feature type="compositionally biased region" description="Polar residues" evidence="1">
    <location>
        <begin position="359"/>
        <end position="375"/>
    </location>
</feature>
<dbReference type="Proteomes" id="UP000807504">
    <property type="component" value="Unassembled WGS sequence"/>
</dbReference>
<dbReference type="PANTHER" id="PTHR15141">
    <property type="entry name" value="TRANSCRIPTION ELONGATION FACTOR B POLYPEPTIDE 3"/>
    <property type="match status" value="1"/>
</dbReference>
<dbReference type="AlphaFoldDB" id="A0A8T0ETW3"/>
<accession>A0A8T0ETW3</accession>
<feature type="compositionally biased region" description="Polar residues" evidence="1">
    <location>
        <begin position="476"/>
        <end position="493"/>
    </location>
</feature>
<comment type="caution">
    <text evidence="2">The sequence shown here is derived from an EMBL/GenBank/DDBJ whole genome shotgun (WGS) entry which is preliminary data.</text>
</comment>
<name>A0A8T0ETW3_ARGBR</name>
<dbReference type="PANTHER" id="PTHR15141:SF76">
    <property type="entry name" value="TRANSCRIPTION ELONGATION FACTOR B POLYPEPTIDE 3"/>
    <property type="match status" value="1"/>
</dbReference>
<gene>
    <name evidence="2" type="ORF">HNY73_014317</name>
</gene>
<feature type="region of interest" description="Disordered" evidence="1">
    <location>
        <begin position="104"/>
        <end position="192"/>
    </location>
</feature>
<organism evidence="2 3">
    <name type="scientific">Argiope bruennichi</name>
    <name type="common">Wasp spider</name>
    <name type="synonym">Aranea bruennichi</name>
    <dbReference type="NCBI Taxonomy" id="94029"/>
    <lineage>
        <taxon>Eukaryota</taxon>
        <taxon>Metazoa</taxon>
        <taxon>Ecdysozoa</taxon>
        <taxon>Arthropoda</taxon>
        <taxon>Chelicerata</taxon>
        <taxon>Arachnida</taxon>
        <taxon>Araneae</taxon>
        <taxon>Araneomorphae</taxon>
        <taxon>Entelegynae</taxon>
        <taxon>Araneoidea</taxon>
        <taxon>Araneidae</taxon>
        <taxon>Argiope</taxon>
    </lineage>
</organism>
<feature type="region of interest" description="Disordered" evidence="1">
    <location>
        <begin position="766"/>
        <end position="801"/>
    </location>
</feature>
<feature type="compositionally biased region" description="Basic and acidic residues" evidence="1">
    <location>
        <begin position="148"/>
        <end position="161"/>
    </location>
</feature>
<feature type="compositionally biased region" description="Basic and acidic residues" evidence="1">
    <location>
        <begin position="392"/>
        <end position="408"/>
    </location>
</feature>
<feature type="compositionally biased region" description="Basic and acidic residues" evidence="1">
    <location>
        <begin position="494"/>
        <end position="510"/>
    </location>
</feature>
<dbReference type="GO" id="GO:0006368">
    <property type="term" value="P:transcription elongation by RNA polymerase II"/>
    <property type="evidence" value="ECO:0007669"/>
    <property type="project" value="InterPro"/>
</dbReference>
<reference evidence="2" key="2">
    <citation type="submission" date="2020-06" db="EMBL/GenBank/DDBJ databases">
        <authorList>
            <person name="Sheffer M."/>
        </authorList>
    </citation>
    <scope>NUCLEOTIDE SEQUENCE</scope>
</reference>
<evidence type="ECO:0000313" key="2">
    <source>
        <dbReference type="EMBL" id="KAF8777459.1"/>
    </source>
</evidence>
<keyword evidence="2" id="KW-0648">Protein biosynthesis</keyword>
<dbReference type="InterPro" id="IPR051870">
    <property type="entry name" value="Elongin-A_domain"/>
</dbReference>
<sequence length="828" mass="95751">MEKSKDKQRLNNCIDWYKDKIEYNAICKDMNKVTRDFIEQFGNLKIPPRVLIEQNLINYMKSVGRRFNRLKREADLVVKKWQQQIDLWLKENNLTEKWYLEQVSDDKKNPEPLSPRLNGAWKTNLGSSDTDYKQNYQSSSSQDIDSPDSQRADQRKTDVNHRLYKQHPFVRISSSPPPLENRTSRKINSAEFNANLRIDPKEVAPSNKVQESPAKSNERFCVALKEKMFTTIKSKEPVLEKNMSMLLYLCKDVLGLPLSSYPEYLRDYQESLKNLGQRHRDNPVSSDCAKSVDGKNKKKIGSNDSPSTPQQGVMESSRSCSESRHDRKRKHMESIQSVPKTKELKEEKQPAQESKDLPSMSQQGMMESSRNCNVSRQDRKRKQMESTQSVVKIKEPKEEQHSSQDSKDLPSTPLQDVVESSRNYHASRHDTKREYTQSIAKSKELKEGQLPIHGNRLKHKETTQLVKSKELKKEQQPVQNSKLLYTQRSQSAPKSRELREEQHSAQDSKLKHMTRTQSGLLVKGKELREEQCLAQSRMLNCREIVQSNAKAKEMKEEQQPIQDTKRKLDPKHVSAMVSEVRNSDKNTTRKRESPDQSAMIAITSSKKERTSVYHGGRKCEVPKLQDMCIKALVKGLKQSMDVTKFINKKASFETLEPILVTLTPDKLYRIEEDMKYLLKYTDSVWKLHCTKKFRSQVQLKKDNESWRTFYHRCCTESEEKFKNVTASVTASASKTKPDRQIKFISMEGPPTKRQRLDSTAFARNNANHSTAKPLPNSTHLFTSRSDVPVPPKASSNYNKSGNRIVKKDAPLMHKAKKTLGQLHRIHRN</sequence>
<proteinExistence type="predicted"/>
<dbReference type="InterPro" id="IPR010684">
    <property type="entry name" value="RNA_pol_II_trans_fac_SIII_A"/>
</dbReference>
<protein>
    <submittedName>
        <fullName evidence="2">Transcription elongation factor B polypeptide like protein</fullName>
    </submittedName>
</protein>
<feature type="compositionally biased region" description="Polar residues" evidence="1">
    <location>
        <begin position="412"/>
        <end position="424"/>
    </location>
</feature>
<keyword evidence="3" id="KW-1185">Reference proteome</keyword>
<feature type="compositionally biased region" description="Polar residues" evidence="1">
    <location>
        <begin position="766"/>
        <end position="785"/>
    </location>
</feature>
<keyword evidence="2" id="KW-0251">Elongation factor</keyword>
<feature type="region of interest" description="Disordered" evidence="1">
    <location>
        <begin position="551"/>
        <end position="571"/>
    </location>
</feature>
<dbReference type="Gene3D" id="6.10.250.3180">
    <property type="match status" value="1"/>
</dbReference>
<dbReference type="GO" id="GO:0003746">
    <property type="term" value="F:translation elongation factor activity"/>
    <property type="evidence" value="ECO:0007669"/>
    <property type="project" value="UniProtKB-KW"/>
</dbReference>
<feature type="region of interest" description="Disordered" evidence="1">
    <location>
        <begin position="275"/>
        <end position="515"/>
    </location>
</feature>
<dbReference type="Pfam" id="PF06881">
    <property type="entry name" value="Elongin_A"/>
    <property type="match status" value="1"/>
</dbReference>
<dbReference type="EMBL" id="JABXBU010002072">
    <property type="protein sequence ID" value="KAF8777459.1"/>
    <property type="molecule type" value="Genomic_DNA"/>
</dbReference>